<sequence>MIRIGVVDDQQESRHLLQSYLARYEHEHGVQFAVEEFADGSELTAAYRPRFDIIFLDVQMDNLDGFATARLIREVDPGVILIFVTNMAQFAIKGYEVDALSYLLKPVPYFAFSQELKRSLERLDRAREDHIVLSVGGEVLRVNLADVLYIESIKHRLVFHMADGKLSMIGTLKEMAAQLESRGFYRSNSFLLVNLRHVEGFSNGESRLTGGISLPVSRARKKPFLEALTGYFGGNPA</sequence>
<keyword evidence="1" id="KW-0238">DNA-binding</keyword>
<dbReference type="SUPFAM" id="SSF52172">
    <property type="entry name" value="CheY-like"/>
    <property type="match status" value="1"/>
</dbReference>
<dbReference type="AlphaFoldDB" id="A0A1C0ALV7"/>
<evidence type="ECO:0000313" key="2">
    <source>
        <dbReference type="Proteomes" id="UP000093501"/>
    </source>
</evidence>
<evidence type="ECO:0000313" key="1">
    <source>
        <dbReference type="EMBL" id="OCL33787.1"/>
    </source>
</evidence>
<proteinExistence type="predicted"/>
<dbReference type="Gene3D" id="3.40.50.2300">
    <property type="match status" value="1"/>
</dbReference>
<dbReference type="SMART" id="SM00850">
    <property type="entry name" value="LytTR"/>
    <property type="match status" value="1"/>
</dbReference>
<dbReference type="GO" id="GO:0000156">
    <property type="term" value="F:phosphorelay response regulator activity"/>
    <property type="evidence" value="ECO:0007669"/>
    <property type="project" value="InterPro"/>
</dbReference>
<dbReference type="EMBL" id="MBQD01000021">
    <property type="protein sequence ID" value="OCL33787.1"/>
    <property type="molecule type" value="Genomic_DNA"/>
</dbReference>
<reference evidence="2" key="1">
    <citation type="submission" date="2016-07" db="EMBL/GenBank/DDBJ databases">
        <authorList>
            <person name="Florea S."/>
            <person name="Webb J.S."/>
            <person name="Jaromczyk J."/>
            <person name="Schardl C.L."/>
        </authorList>
    </citation>
    <scope>NUCLEOTIDE SEQUENCE [LARGE SCALE GENOMIC DNA]</scope>
    <source>
        <strain evidence="2">IPBSL-7</strain>
    </source>
</reference>
<dbReference type="SMART" id="SM00448">
    <property type="entry name" value="REC"/>
    <property type="match status" value="1"/>
</dbReference>
<dbReference type="InterPro" id="IPR011006">
    <property type="entry name" value="CheY-like_superfamily"/>
</dbReference>
<keyword evidence="2" id="KW-1185">Reference proteome</keyword>
<organism evidence="1 2">
    <name type="scientific">Tessaracoccus lapidicaptus</name>
    <dbReference type="NCBI Taxonomy" id="1427523"/>
    <lineage>
        <taxon>Bacteria</taxon>
        <taxon>Bacillati</taxon>
        <taxon>Actinomycetota</taxon>
        <taxon>Actinomycetes</taxon>
        <taxon>Propionibacteriales</taxon>
        <taxon>Propionibacteriaceae</taxon>
        <taxon>Tessaracoccus</taxon>
    </lineage>
</organism>
<dbReference type="PROSITE" id="PS50930">
    <property type="entry name" value="HTH_LYTTR"/>
    <property type="match status" value="1"/>
</dbReference>
<dbReference type="Pfam" id="PF00072">
    <property type="entry name" value="Response_reg"/>
    <property type="match status" value="1"/>
</dbReference>
<dbReference type="Pfam" id="PF04397">
    <property type="entry name" value="LytTR"/>
    <property type="match status" value="1"/>
</dbReference>
<name>A0A1C0ALV7_9ACTN</name>
<dbReference type="PANTHER" id="PTHR37299">
    <property type="entry name" value="TRANSCRIPTIONAL REGULATOR-RELATED"/>
    <property type="match status" value="1"/>
</dbReference>
<dbReference type="Gene3D" id="2.40.50.1020">
    <property type="entry name" value="LytTr DNA-binding domain"/>
    <property type="match status" value="1"/>
</dbReference>
<dbReference type="InterPro" id="IPR001789">
    <property type="entry name" value="Sig_transdc_resp-reg_receiver"/>
</dbReference>
<dbReference type="InterPro" id="IPR046947">
    <property type="entry name" value="LytR-like"/>
</dbReference>
<dbReference type="Proteomes" id="UP000093501">
    <property type="component" value="Unassembled WGS sequence"/>
</dbReference>
<protein>
    <submittedName>
        <fullName evidence="1">DNA-binding response regulator</fullName>
    </submittedName>
</protein>
<dbReference type="PROSITE" id="PS50110">
    <property type="entry name" value="RESPONSE_REGULATORY"/>
    <property type="match status" value="1"/>
</dbReference>
<comment type="caution">
    <text evidence="1">The sequence shown here is derived from an EMBL/GenBank/DDBJ whole genome shotgun (WGS) entry which is preliminary data.</text>
</comment>
<dbReference type="InterPro" id="IPR007492">
    <property type="entry name" value="LytTR_DNA-bd_dom"/>
</dbReference>
<gene>
    <name evidence="1" type="ORF">BCR15_03875</name>
</gene>
<dbReference type="GO" id="GO:0003677">
    <property type="term" value="F:DNA binding"/>
    <property type="evidence" value="ECO:0007669"/>
    <property type="project" value="UniProtKB-KW"/>
</dbReference>
<dbReference type="RefSeq" id="WP_068751545.1">
    <property type="nucleotide sequence ID" value="NZ_JBDXXE010000019.1"/>
</dbReference>
<dbReference type="PANTHER" id="PTHR37299:SF1">
    <property type="entry name" value="STAGE 0 SPORULATION PROTEIN A HOMOLOG"/>
    <property type="match status" value="1"/>
</dbReference>
<accession>A0A1C0ALV7</accession>